<dbReference type="SUPFAM" id="SSF50129">
    <property type="entry name" value="GroES-like"/>
    <property type="match status" value="1"/>
</dbReference>
<evidence type="ECO:0000256" key="1">
    <source>
        <dbReference type="ARBA" id="ARBA00022857"/>
    </source>
</evidence>
<dbReference type="AlphaFoldDB" id="A0A370K9V8"/>
<keyword evidence="2" id="KW-0560">Oxidoreductase</keyword>
<name>A0A370K9V8_9GAMM</name>
<evidence type="ECO:0000313" key="5">
    <source>
        <dbReference type="Proteomes" id="UP000254711"/>
    </source>
</evidence>
<dbReference type="SMART" id="SM00829">
    <property type="entry name" value="PKS_ER"/>
    <property type="match status" value="1"/>
</dbReference>
<dbReference type="NCBIfam" id="TIGR02824">
    <property type="entry name" value="quinone_pig3"/>
    <property type="match status" value="1"/>
</dbReference>
<dbReference type="PANTHER" id="PTHR48106">
    <property type="entry name" value="QUINONE OXIDOREDUCTASE PIG3-RELATED"/>
    <property type="match status" value="1"/>
</dbReference>
<feature type="domain" description="Enoyl reductase (ER)" evidence="3">
    <location>
        <begin position="18"/>
        <end position="331"/>
    </location>
</feature>
<gene>
    <name evidence="4" type="ORF">DVT68_00800</name>
</gene>
<dbReference type="Gene3D" id="3.90.180.10">
    <property type="entry name" value="Medium-chain alcohol dehydrogenases, catalytic domain"/>
    <property type="match status" value="1"/>
</dbReference>
<dbReference type="Pfam" id="PF13602">
    <property type="entry name" value="ADH_zinc_N_2"/>
    <property type="match status" value="1"/>
</dbReference>
<protein>
    <submittedName>
        <fullName evidence="4">NAD(P)H-quinone oxidoreductase</fullName>
    </submittedName>
</protein>
<dbReference type="RefSeq" id="WP_114823176.1">
    <property type="nucleotide sequence ID" value="NZ_QQSY01000001.1"/>
</dbReference>
<dbReference type="Gene3D" id="3.40.50.720">
    <property type="entry name" value="NAD(P)-binding Rossmann-like Domain"/>
    <property type="match status" value="1"/>
</dbReference>
<organism evidence="4 5">
    <name type="scientific">Dyella solisilvae</name>
    <dbReference type="NCBI Taxonomy" id="1920168"/>
    <lineage>
        <taxon>Bacteria</taxon>
        <taxon>Pseudomonadati</taxon>
        <taxon>Pseudomonadota</taxon>
        <taxon>Gammaproteobacteria</taxon>
        <taxon>Lysobacterales</taxon>
        <taxon>Rhodanobacteraceae</taxon>
        <taxon>Dyella</taxon>
    </lineage>
</organism>
<sequence length="336" mass="34794">MLSTLPATMTEIHITSPGSAEVLQPRVVATPRPASDELLVRVAAAGVNRPDVLQRAGHYPIPPGANPTPGLEVSGAVVALGEDVSGFAVGDAVCALTNGGGYAEYCAAPAGQVLPIPAGVSMLQAAAIPETFFTVWANLFLMGRARRGEVALIHGGASGIGTTALMLCREFGLRTFATAGGAAKCEAIRELGGEPIHYRQESFADVVLTRTDGHGADLILDIMGASYFADNLATLARDGRLLLLGFLGGQVAPQVNLSVIMAKRAVVTGSALRPRTSAEKAAIATSLREQVWPALAEGRCLPLIHAIYPLARAADAHRAMEEGSHIGKIVLAVDVA</sequence>
<keyword evidence="5" id="KW-1185">Reference proteome</keyword>
<dbReference type="Proteomes" id="UP000254711">
    <property type="component" value="Unassembled WGS sequence"/>
</dbReference>
<dbReference type="GO" id="GO:0070402">
    <property type="term" value="F:NADPH binding"/>
    <property type="evidence" value="ECO:0007669"/>
    <property type="project" value="TreeGrafter"/>
</dbReference>
<dbReference type="Pfam" id="PF08240">
    <property type="entry name" value="ADH_N"/>
    <property type="match status" value="1"/>
</dbReference>
<dbReference type="SUPFAM" id="SSF51735">
    <property type="entry name" value="NAD(P)-binding Rossmann-fold domains"/>
    <property type="match status" value="1"/>
</dbReference>
<reference evidence="4 5" key="1">
    <citation type="submission" date="2018-07" db="EMBL/GenBank/DDBJ databases">
        <title>Dyella solisilvae sp. nov., isolated from the pine and broad-leaved mixed forest soil.</title>
        <authorList>
            <person name="Gao Z."/>
            <person name="Qiu L."/>
        </authorList>
    </citation>
    <scope>NUCLEOTIDE SEQUENCE [LARGE SCALE GENOMIC DNA]</scope>
    <source>
        <strain evidence="4 5">DHG54</strain>
    </source>
</reference>
<proteinExistence type="predicted"/>
<keyword evidence="1" id="KW-0521">NADP</keyword>
<dbReference type="OrthoDB" id="9780520at2"/>
<evidence type="ECO:0000259" key="3">
    <source>
        <dbReference type="SMART" id="SM00829"/>
    </source>
</evidence>
<evidence type="ECO:0000313" key="4">
    <source>
        <dbReference type="EMBL" id="RDI99434.1"/>
    </source>
</evidence>
<comment type="caution">
    <text evidence="4">The sequence shown here is derived from an EMBL/GenBank/DDBJ whole genome shotgun (WGS) entry which is preliminary data.</text>
</comment>
<dbReference type="InterPro" id="IPR014189">
    <property type="entry name" value="Quinone_OxRdtase_PIG3"/>
</dbReference>
<dbReference type="CDD" id="cd05276">
    <property type="entry name" value="p53_inducible_oxidoreductase"/>
    <property type="match status" value="1"/>
</dbReference>
<evidence type="ECO:0000256" key="2">
    <source>
        <dbReference type="ARBA" id="ARBA00023002"/>
    </source>
</evidence>
<accession>A0A370K9V8</accession>
<dbReference type="InterPro" id="IPR011032">
    <property type="entry name" value="GroES-like_sf"/>
</dbReference>
<dbReference type="InterPro" id="IPR036291">
    <property type="entry name" value="NAD(P)-bd_dom_sf"/>
</dbReference>
<dbReference type="GO" id="GO:0016651">
    <property type="term" value="F:oxidoreductase activity, acting on NAD(P)H"/>
    <property type="evidence" value="ECO:0007669"/>
    <property type="project" value="TreeGrafter"/>
</dbReference>
<dbReference type="PANTHER" id="PTHR48106:SF8">
    <property type="entry name" value="OS02G0805600 PROTEIN"/>
    <property type="match status" value="1"/>
</dbReference>
<dbReference type="InterPro" id="IPR020843">
    <property type="entry name" value="ER"/>
</dbReference>
<dbReference type="InterPro" id="IPR013154">
    <property type="entry name" value="ADH-like_N"/>
</dbReference>
<dbReference type="EMBL" id="QQSY01000001">
    <property type="protein sequence ID" value="RDI99434.1"/>
    <property type="molecule type" value="Genomic_DNA"/>
</dbReference>